<dbReference type="PANTHER" id="PTHR21310">
    <property type="entry name" value="AMINOGLYCOSIDE PHOSPHOTRANSFERASE-RELATED-RELATED"/>
    <property type="match status" value="1"/>
</dbReference>
<keyword evidence="3" id="KW-1185">Reference proteome</keyword>
<dbReference type="InterPro" id="IPR051678">
    <property type="entry name" value="AGP_Transferase"/>
</dbReference>
<organism evidence="2 3">
    <name type="scientific">Anthostomella pinea</name>
    <dbReference type="NCBI Taxonomy" id="933095"/>
    <lineage>
        <taxon>Eukaryota</taxon>
        <taxon>Fungi</taxon>
        <taxon>Dikarya</taxon>
        <taxon>Ascomycota</taxon>
        <taxon>Pezizomycotina</taxon>
        <taxon>Sordariomycetes</taxon>
        <taxon>Xylariomycetidae</taxon>
        <taxon>Xylariales</taxon>
        <taxon>Xylariaceae</taxon>
        <taxon>Anthostomella</taxon>
    </lineage>
</organism>
<dbReference type="EMBL" id="CAUWAG010000004">
    <property type="protein sequence ID" value="CAJ2502426.1"/>
    <property type="molecule type" value="Genomic_DNA"/>
</dbReference>
<dbReference type="Pfam" id="PF01636">
    <property type="entry name" value="APH"/>
    <property type="match status" value="1"/>
</dbReference>
<evidence type="ECO:0000313" key="2">
    <source>
        <dbReference type="EMBL" id="CAJ2502426.1"/>
    </source>
</evidence>
<reference evidence="2" key="1">
    <citation type="submission" date="2023-10" db="EMBL/GenBank/DDBJ databases">
        <authorList>
            <person name="Hackl T."/>
        </authorList>
    </citation>
    <scope>NUCLEOTIDE SEQUENCE</scope>
</reference>
<sequence>MYREDDKLYLIMERKPGTQLSELWPAMTKDEMRDVSAQLRKIWDHLRSIPSPGIYSGITGGPLQHRWFRWLEPDPRINGPFNTEEDLNKALMLRSEKNWESTGTWGWMAEFFARNLPGALTGHHSVLTHGDLQRKDIVVVVVPANNLDKRRVEVSAVVDWENAGWYPNYWEYASCFVDLEWRDTWPEHVEHIVDPHIPEAAVLRMIRQDLDF</sequence>
<gene>
    <name evidence="2" type="ORF">KHLLAP_LOCUS2894</name>
</gene>
<dbReference type="InterPro" id="IPR011009">
    <property type="entry name" value="Kinase-like_dom_sf"/>
</dbReference>
<dbReference type="Proteomes" id="UP001295740">
    <property type="component" value="Unassembled WGS sequence"/>
</dbReference>
<name>A0AAI8YF08_9PEZI</name>
<dbReference type="AlphaFoldDB" id="A0AAI8YF08"/>
<proteinExistence type="predicted"/>
<accession>A0AAI8YF08</accession>
<evidence type="ECO:0000313" key="3">
    <source>
        <dbReference type="Proteomes" id="UP001295740"/>
    </source>
</evidence>
<feature type="domain" description="Aminoglycoside phosphotransferase" evidence="1">
    <location>
        <begin position="8"/>
        <end position="187"/>
    </location>
</feature>
<protein>
    <submittedName>
        <fullName evidence="2">Uu.00g098200.m01.CDS01</fullName>
    </submittedName>
</protein>
<comment type="caution">
    <text evidence="2">The sequence shown here is derived from an EMBL/GenBank/DDBJ whole genome shotgun (WGS) entry which is preliminary data.</text>
</comment>
<dbReference type="Gene3D" id="3.90.1200.10">
    <property type="match status" value="1"/>
</dbReference>
<dbReference type="SUPFAM" id="SSF56112">
    <property type="entry name" value="Protein kinase-like (PK-like)"/>
    <property type="match status" value="1"/>
</dbReference>
<evidence type="ECO:0000259" key="1">
    <source>
        <dbReference type="Pfam" id="PF01636"/>
    </source>
</evidence>
<dbReference type="PANTHER" id="PTHR21310:SF48">
    <property type="entry name" value="AMINOGLYCOSIDE PHOSPHOTRANSFERASE DOMAIN-CONTAINING PROTEIN"/>
    <property type="match status" value="1"/>
</dbReference>
<dbReference type="InterPro" id="IPR002575">
    <property type="entry name" value="Aminoglycoside_PTrfase"/>
</dbReference>